<evidence type="ECO:0000256" key="4">
    <source>
        <dbReference type="ARBA" id="ARBA00022737"/>
    </source>
</evidence>
<keyword evidence="3" id="KW-0732">Signal</keyword>
<accession>A0A176S6T7</accession>
<dbReference type="InterPro" id="IPR003644">
    <property type="entry name" value="Calx_beta"/>
</dbReference>
<dbReference type="Gene3D" id="2.60.40.2030">
    <property type="match status" value="1"/>
</dbReference>
<dbReference type="FunFam" id="3.80.10.10:FF:000129">
    <property type="entry name" value="Leucine-rich repeat receptor-like kinase"/>
    <property type="match status" value="1"/>
</dbReference>
<gene>
    <name evidence="9" type="ORF">THIOM_000363</name>
</gene>
<keyword evidence="2" id="KW-0812">Transmembrane</keyword>
<evidence type="ECO:0000313" key="10">
    <source>
        <dbReference type="Proteomes" id="UP000076962"/>
    </source>
</evidence>
<dbReference type="PANTHER" id="PTHR48057">
    <property type="entry name" value="LEUCINE-RICH REPEAT SERINE/THREONINE-PROTEIN KINASE 1"/>
    <property type="match status" value="1"/>
</dbReference>
<dbReference type="GO" id="GO:0016020">
    <property type="term" value="C:membrane"/>
    <property type="evidence" value="ECO:0007669"/>
    <property type="project" value="UniProtKB-SubCell"/>
</dbReference>
<name>A0A176S6T7_9GAMM</name>
<sequence length="310" mass="33372">MIPVELMNLTQLWALSLDYNHLSADDPGLIAWLNNLNPGWDTTQTTCPNPISTLQLSSATYSITEDGGQASIIVTRVGNSDGAASVDYATSDDTATAGSDYTAISGTLNWGDGDTASKTVTININDDSLVEGDETLIVSLANATGGAELGTPNTAVLTITDNDPPTGFDCTTVTEISLEECQALVEIYNSTNGDLWNNNTGWNVTNTPCSWYGIQCSDGHITRVYLQYNQLSGTLPQEIENLSYLEVLNIRNNDLCGMIPVELMNLTQLWALSLDYNHLSASDPGLIAWLNNLNPGWETTQTSCPEPSSF</sequence>
<comment type="caution">
    <text evidence="9">The sequence shown here is derived from an EMBL/GenBank/DDBJ whole genome shotgun (WGS) entry which is preliminary data.</text>
</comment>
<keyword evidence="4" id="KW-0677">Repeat</keyword>
<dbReference type="Pfam" id="PF03160">
    <property type="entry name" value="Calx-beta"/>
    <property type="match status" value="1"/>
</dbReference>
<evidence type="ECO:0000256" key="3">
    <source>
        <dbReference type="ARBA" id="ARBA00022729"/>
    </source>
</evidence>
<dbReference type="Gene3D" id="3.80.10.10">
    <property type="entry name" value="Ribonuclease Inhibitor"/>
    <property type="match status" value="1"/>
</dbReference>
<reference evidence="9 10" key="1">
    <citation type="submission" date="2016-05" db="EMBL/GenBank/DDBJ databases">
        <title>Single-cell genome of chain-forming Candidatus Thiomargarita nelsonii and comparison to other large sulfur-oxidizing bacteria.</title>
        <authorList>
            <person name="Winkel M."/>
            <person name="Salman V."/>
            <person name="Woyke T."/>
            <person name="Schulz-Vogt H."/>
            <person name="Richter M."/>
            <person name="Flood B."/>
            <person name="Bailey J."/>
            <person name="Amann R."/>
            <person name="Mussmann M."/>
        </authorList>
    </citation>
    <scope>NUCLEOTIDE SEQUENCE [LARGE SCALE GENOMIC DNA]</scope>
    <source>
        <strain evidence="9 10">THI036</strain>
    </source>
</reference>
<dbReference type="SMART" id="SM00237">
    <property type="entry name" value="Calx_beta"/>
    <property type="match status" value="1"/>
</dbReference>
<feature type="domain" description="Calx-beta" evidence="8">
    <location>
        <begin position="42"/>
        <end position="141"/>
    </location>
</feature>
<keyword evidence="9" id="KW-0401">Integrin</keyword>
<dbReference type="InterPro" id="IPR013210">
    <property type="entry name" value="LRR_N_plant-typ"/>
</dbReference>
<dbReference type="Proteomes" id="UP000076962">
    <property type="component" value="Unassembled WGS sequence"/>
</dbReference>
<keyword evidence="5" id="KW-0106">Calcium</keyword>
<evidence type="ECO:0000256" key="6">
    <source>
        <dbReference type="ARBA" id="ARBA00022989"/>
    </source>
</evidence>
<evidence type="ECO:0000256" key="2">
    <source>
        <dbReference type="ARBA" id="ARBA00022692"/>
    </source>
</evidence>
<dbReference type="GO" id="GO:0007229">
    <property type="term" value="P:integrin-mediated signaling pathway"/>
    <property type="evidence" value="ECO:0007669"/>
    <property type="project" value="UniProtKB-KW"/>
</dbReference>
<evidence type="ECO:0000259" key="8">
    <source>
        <dbReference type="SMART" id="SM00237"/>
    </source>
</evidence>
<dbReference type="InterPro" id="IPR032675">
    <property type="entry name" value="LRR_dom_sf"/>
</dbReference>
<keyword evidence="6" id="KW-1133">Transmembrane helix</keyword>
<dbReference type="EMBL" id="LUTY01000161">
    <property type="protein sequence ID" value="OAD23793.1"/>
    <property type="molecule type" value="Genomic_DNA"/>
</dbReference>
<dbReference type="AlphaFoldDB" id="A0A176S6T7"/>
<dbReference type="InterPro" id="IPR001611">
    <property type="entry name" value="Leu-rich_rpt"/>
</dbReference>
<organism evidence="9 10">
    <name type="scientific">Candidatus Thiomargarita nelsonii</name>
    <dbReference type="NCBI Taxonomy" id="1003181"/>
    <lineage>
        <taxon>Bacteria</taxon>
        <taxon>Pseudomonadati</taxon>
        <taxon>Pseudomonadota</taxon>
        <taxon>Gammaproteobacteria</taxon>
        <taxon>Thiotrichales</taxon>
        <taxon>Thiotrichaceae</taxon>
        <taxon>Thiomargarita</taxon>
    </lineage>
</organism>
<proteinExistence type="predicted"/>
<dbReference type="Pfam" id="PF08263">
    <property type="entry name" value="LRRNT_2"/>
    <property type="match status" value="1"/>
</dbReference>
<dbReference type="PANTHER" id="PTHR48057:SF7">
    <property type="entry name" value="LEUCINE-RICH REPEAT SERINE_THREONINE-PROTEIN KINASE 1"/>
    <property type="match status" value="1"/>
</dbReference>
<evidence type="ECO:0000256" key="7">
    <source>
        <dbReference type="ARBA" id="ARBA00023136"/>
    </source>
</evidence>
<evidence type="ECO:0000313" key="9">
    <source>
        <dbReference type="EMBL" id="OAD23793.1"/>
    </source>
</evidence>
<dbReference type="InterPro" id="IPR038081">
    <property type="entry name" value="CalX-like_sf"/>
</dbReference>
<protein>
    <submittedName>
        <fullName evidence="9">Na-Ca exchanger/integrin-beta4 domain protein</fullName>
    </submittedName>
</protein>
<evidence type="ECO:0000256" key="5">
    <source>
        <dbReference type="ARBA" id="ARBA00022837"/>
    </source>
</evidence>
<keyword evidence="7" id="KW-0472">Membrane</keyword>
<dbReference type="SUPFAM" id="SSF141072">
    <property type="entry name" value="CalX-like"/>
    <property type="match status" value="1"/>
</dbReference>
<comment type="subcellular location">
    <subcellularLocation>
        <location evidence="1">Membrane</location>
    </subcellularLocation>
</comment>
<dbReference type="InterPro" id="IPR052595">
    <property type="entry name" value="LRRC69/RLP"/>
</dbReference>
<keyword evidence="10" id="KW-1185">Reference proteome</keyword>
<dbReference type="SUPFAM" id="SSF52058">
    <property type="entry name" value="L domain-like"/>
    <property type="match status" value="1"/>
</dbReference>
<evidence type="ECO:0000256" key="1">
    <source>
        <dbReference type="ARBA" id="ARBA00004370"/>
    </source>
</evidence>
<dbReference type="Pfam" id="PF13855">
    <property type="entry name" value="LRR_8"/>
    <property type="match status" value="1"/>
</dbReference>